<dbReference type="Proteomes" id="UP000824533">
    <property type="component" value="Linkage Group LG15"/>
</dbReference>
<accession>A0ACC1CVH1</accession>
<gene>
    <name evidence="1" type="ORF">K1T71_008740</name>
</gene>
<proteinExistence type="predicted"/>
<comment type="caution">
    <text evidence="1">The sequence shown here is derived from an EMBL/GenBank/DDBJ whole genome shotgun (WGS) entry which is preliminary data.</text>
</comment>
<protein>
    <submittedName>
        <fullName evidence="1">Uncharacterized protein</fullName>
    </submittedName>
</protein>
<evidence type="ECO:0000313" key="1">
    <source>
        <dbReference type="EMBL" id="KAJ0175581.1"/>
    </source>
</evidence>
<reference evidence="1 2" key="1">
    <citation type="journal article" date="2021" name="Front. Genet.">
        <title>Chromosome-Level Genome Assembly Reveals Significant Gene Expansion in the Toll and IMD Signaling Pathways of Dendrolimus kikuchii.</title>
        <authorList>
            <person name="Zhou J."/>
            <person name="Wu P."/>
            <person name="Xiong Z."/>
            <person name="Liu N."/>
            <person name="Zhao N."/>
            <person name="Ji M."/>
            <person name="Qiu Y."/>
            <person name="Yang B."/>
        </authorList>
    </citation>
    <scope>NUCLEOTIDE SEQUENCE [LARGE SCALE GENOMIC DNA]</scope>
    <source>
        <strain evidence="1">Ann1</strain>
    </source>
</reference>
<organism evidence="1 2">
    <name type="scientific">Dendrolimus kikuchii</name>
    <dbReference type="NCBI Taxonomy" id="765133"/>
    <lineage>
        <taxon>Eukaryota</taxon>
        <taxon>Metazoa</taxon>
        <taxon>Ecdysozoa</taxon>
        <taxon>Arthropoda</taxon>
        <taxon>Hexapoda</taxon>
        <taxon>Insecta</taxon>
        <taxon>Pterygota</taxon>
        <taxon>Neoptera</taxon>
        <taxon>Endopterygota</taxon>
        <taxon>Lepidoptera</taxon>
        <taxon>Glossata</taxon>
        <taxon>Ditrysia</taxon>
        <taxon>Bombycoidea</taxon>
        <taxon>Lasiocampidae</taxon>
        <taxon>Dendrolimus</taxon>
    </lineage>
</organism>
<name>A0ACC1CVH1_9NEOP</name>
<dbReference type="EMBL" id="CM034401">
    <property type="protein sequence ID" value="KAJ0175581.1"/>
    <property type="molecule type" value="Genomic_DNA"/>
</dbReference>
<evidence type="ECO:0000313" key="2">
    <source>
        <dbReference type="Proteomes" id="UP000824533"/>
    </source>
</evidence>
<sequence length="99" mass="11537">MNNAQTQNDTQTKRYSNKYKYLKMRVRSLILENAALCDEVAKIQESIVIVKDERKFLLHKLLECENDADISQFFSRNESVPINGSKSKPKKRQSLEDSK</sequence>
<keyword evidence="2" id="KW-1185">Reference proteome</keyword>